<sequence>MEPIDFKEKQVSTGLFQFIFPFSLKNDTTHNLFRYLHEQNFTFYQLNDMQKETAYYGRYQVSHREMKSFFLPFTNNFLFPPSQQQKGFQRFTKQLDINGLLKAKHGITPFQIHSLDLFICPYNLGFITIRTEISNMPFSQTIEFVDCFRMLVQQTPTPRIEYGGDAYLHVKDFLYDCLFPGLPGFFDHNSTSFLDTQKMYVQSLLTLNEGETIDCVDVYRSGTLCGINDAGNPYVNANNLDYISNYLKDHSWNRWAPTTFSIFAEGCFSCMTNEHHDEFRLLAQQFYGQFYYAVLLNLFHKHVLLKIAADYSALNLDQDKKEIEHLIYTINSFSSNYFFSVYPVQTEGQELFTHIRKSFVIDNLYTNTKDILFCLFKYEENTGKKRDTLLLLVLTLYTVICGIFSMNLFTHDLEGKIHWTHFKSYNPFEYFAVFIVFSGIIVVIFLWIQSLYQAIQDRKKRKKWVQESVLSEKKP</sequence>
<dbReference type="EMBL" id="JBJHQH010000002">
    <property type="protein sequence ID" value="MFK9090436.1"/>
    <property type="molecule type" value="Genomic_DNA"/>
</dbReference>
<dbReference type="Proteomes" id="UP001623041">
    <property type="component" value="Unassembled WGS sequence"/>
</dbReference>
<organism evidence="2 3">
    <name type="scientific">Bacillus salipaludis</name>
    <dbReference type="NCBI Taxonomy" id="2547811"/>
    <lineage>
        <taxon>Bacteria</taxon>
        <taxon>Bacillati</taxon>
        <taxon>Bacillota</taxon>
        <taxon>Bacilli</taxon>
        <taxon>Bacillales</taxon>
        <taxon>Bacillaceae</taxon>
        <taxon>Bacillus</taxon>
    </lineage>
</organism>
<dbReference type="RefSeq" id="WP_406579131.1">
    <property type="nucleotide sequence ID" value="NZ_JBJHQH010000002.1"/>
</dbReference>
<comment type="caution">
    <text evidence="2">The sequence shown here is derived from an EMBL/GenBank/DDBJ whole genome shotgun (WGS) entry which is preliminary data.</text>
</comment>
<keyword evidence="1" id="KW-0472">Membrane</keyword>
<name>A0ABW8RAG9_9BACI</name>
<keyword evidence="1" id="KW-0812">Transmembrane</keyword>
<keyword evidence="3" id="KW-1185">Reference proteome</keyword>
<accession>A0ABW8RAG9</accession>
<evidence type="ECO:0000256" key="1">
    <source>
        <dbReference type="SAM" id="Phobius"/>
    </source>
</evidence>
<gene>
    <name evidence="2" type="ORF">ACJEBI_02910</name>
</gene>
<proteinExistence type="predicted"/>
<reference evidence="2 3" key="1">
    <citation type="submission" date="2024-11" db="EMBL/GenBank/DDBJ databases">
        <authorList>
            <person name="Lucas J.A."/>
        </authorList>
    </citation>
    <scope>NUCLEOTIDE SEQUENCE [LARGE SCALE GENOMIC DNA]</scope>
    <source>
        <strain evidence="2 3">Z 5.4</strain>
    </source>
</reference>
<evidence type="ECO:0008006" key="4">
    <source>
        <dbReference type="Google" id="ProtNLM"/>
    </source>
</evidence>
<feature type="transmembrane region" description="Helical" evidence="1">
    <location>
        <begin position="430"/>
        <end position="452"/>
    </location>
</feature>
<protein>
    <recommendedName>
        <fullName evidence="4">Group-specific protein</fullName>
    </recommendedName>
</protein>
<evidence type="ECO:0000313" key="3">
    <source>
        <dbReference type="Proteomes" id="UP001623041"/>
    </source>
</evidence>
<evidence type="ECO:0000313" key="2">
    <source>
        <dbReference type="EMBL" id="MFK9090436.1"/>
    </source>
</evidence>
<keyword evidence="1" id="KW-1133">Transmembrane helix</keyword>
<feature type="transmembrane region" description="Helical" evidence="1">
    <location>
        <begin position="389"/>
        <end position="410"/>
    </location>
</feature>